<sequence>MEDLNMGWSPFAWNRNRSELTQVCEQDIDAVACSATRLAVADIDRSSSCVQLLQTPGLSSATPSICTDFMGQSRTHSLSSSYAAVSQPSSCSTSPKIPPVHSFSQQFEDGSDEVCEVDCTLSLGTAATRKRPRTHIPTQMSRSGSPARGAENGSSRFMLLWPPASSGSKLIGSRLPIAFQDWEQFTEHRSHEVGIYWPFGPKASEDQVGRNLGLNVVSKTRDLMESNCRNPYPQCKGTSSSRRPWSPVSNSQVLNDAILKLLPSNRGSEFLSLSSWNPTYRNTNEVSADPGSILQFAPGKTFIDQWNVPRSCAHCGTSKTPLWRNGPLGPKSLCNACGIRYKKVGRRICGRS</sequence>
<evidence type="ECO:0000313" key="2">
    <source>
        <dbReference type="Proteomes" id="UP001162992"/>
    </source>
</evidence>
<accession>A0ACC2E5T1</accession>
<organism evidence="1 2">
    <name type="scientific">Diphasiastrum complanatum</name>
    <name type="common">Issler's clubmoss</name>
    <name type="synonym">Lycopodium complanatum</name>
    <dbReference type="NCBI Taxonomy" id="34168"/>
    <lineage>
        <taxon>Eukaryota</taxon>
        <taxon>Viridiplantae</taxon>
        <taxon>Streptophyta</taxon>
        <taxon>Embryophyta</taxon>
        <taxon>Tracheophyta</taxon>
        <taxon>Lycopodiopsida</taxon>
        <taxon>Lycopodiales</taxon>
        <taxon>Lycopodiaceae</taxon>
        <taxon>Lycopodioideae</taxon>
        <taxon>Diphasiastrum</taxon>
    </lineage>
</organism>
<gene>
    <name evidence="1" type="ORF">O6H91_03G044800</name>
</gene>
<reference evidence="2" key="1">
    <citation type="journal article" date="2024" name="Proc. Natl. Acad. Sci. U.S.A.">
        <title>Extraordinary preservation of gene collinearity over three hundred million years revealed in homosporous lycophytes.</title>
        <authorList>
            <person name="Li C."/>
            <person name="Wickell D."/>
            <person name="Kuo L.Y."/>
            <person name="Chen X."/>
            <person name="Nie B."/>
            <person name="Liao X."/>
            <person name="Peng D."/>
            <person name="Ji J."/>
            <person name="Jenkins J."/>
            <person name="Williams M."/>
            <person name="Shu S."/>
            <person name="Plott C."/>
            <person name="Barry K."/>
            <person name="Rajasekar S."/>
            <person name="Grimwood J."/>
            <person name="Han X."/>
            <person name="Sun S."/>
            <person name="Hou Z."/>
            <person name="He W."/>
            <person name="Dai G."/>
            <person name="Sun C."/>
            <person name="Schmutz J."/>
            <person name="Leebens-Mack J.H."/>
            <person name="Li F.W."/>
            <person name="Wang L."/>
        </authorList>
    </citation>
    <scope>NUCLEOTIDE SEQUENCE [LARGE SCALE GENOMIC DNA]</scope>
    <source>
        <strain evidence="2">cv. PW_Plant_1</strain>
    </source>
</reference>
<dbReference type="EMBL" id="CM055094">
    <property type="protein sequence ID" value="KAJ7561870.1"/>
    <property type="molecule type" value="Genomic_DNA"/>
</dbReference>
<dbReference type="Proteomes" id="UP001162992">
    <property type="component" value="Chromosome 3"/>
</dbReference>
<evidence type="ECO:0000313" key="1">
    <source>
        <dbReference type="EMBL" id="KAJ7561870.1"/>
    </source>
</evidence>
<protein>
    <submittedName>
        <fullName evidence="1">Uncharacterized protein</fullName>
    </submittedName>
</protein>
<proteinExistence type="predicted"/>
<name>A0ACC2E5T1_DIPCM</name>
<comment type="caution">
    <text evidence="1">The sequence shown here is derived from an EMBL/GenBank/DDBJ whole genome shotgun (WGS) entry which is preliminary data.</text>
</comment>
<keyword evidence="2" id="KW-1185">Reference proteome</keyword>